<dbReference type="NCBIfam" id="NF007030">
    <property type="entry name" value="PRK09496.1-1"/>
    <property type="match status" value="1"/>
</dbReference>
<dbReference type="EMBL" id="CP018799">
    <property type="protein sequence ID" value="ATX79063.1"/>
    <property type="molecule type" value="Genomic_DNA"/>
</dbReference>
<dbReference type="InterPro" id="IPR050721">
    <property type="entry name" value="Trk_Ktr_HKT_K-transport"/>
</dbReference>
<gene>
    <name evidence="9" type="ORF">Ga0123461_0637</name>
</gene>
<name>A0A2K8KW86_MARES</name>
<accession>A0A2K8KW86</accession>
<sequence length="457" mass="49428">MNVIILGAGEVGYHIAHRLATEGNNVAVVDQDEVRLQVIADAMDVKTICGKASHPRILEAAGAADADLLIAVTTNDEVNMLACQVAHSLFKVPTKLARVREADYALHRDQLIGRDDLPIDVIISPEGEAAKVVMGSLNVSSALDAREFFGGSIQLVEFVVRPKSLLAGLSLKEFPEVMGGLGVYVVAHEHNEGWSVPKGDTVLLAGDSIYVAVSRKQLDKLMETLDMACHSPLGRNIMIVGGGHIGFIVASELEKAGALVKLIEYNADRAEWLSDQFNNVIVIQGDALDQKLLEEENIDKMDDFLAVTNDDETNILSSLISKRYGVPHVVTLVNRSIYTQLVRQIGLDVTVSPRLSTVASILSFVRKGRIHGMASIADGNLEVLEAEALETSAILHTPLKDLALPDDTVIGAILRDGQIIVPNGTVEVEPHDHVLIVTTSTSIPAVEKLFEVHLEFF</sequence>
<dbReference type="NCBIfam" id="NF007039">
    <property type="entry name" value="PRK09496.3-2"/>
    <property type="match status" value="1"/>
</dbReference>
<feature type="domain" description="RCK N-terminal" evidence="7">
    <location>
        <begin position="1"/>
        <end position="123"/>
    </location>
</feature>
<dbReference type="AlphaFoldDB" id="A0A2K8KW86"/>
<dbReference type="SUPFAM" id="SSF51735">
    <property type="entry name" value="NAD(P)-binding Rossmann-fold domains"/>
    <property type="match status" value="2"/>
</dbReference>
<keyword evidence="10" id="KW-1185">Reference proteome</keyword>
<dbReference type="RefSeq" id="WP_100276997.1">
    <property type="nucleotide sequence ID" value="NZ_CP018799.1"/>
</dbReference>
<keyword evidence="5" id="KW-0520">NAD</keyword>
<dbReference type="PROSITE" id="PS51201">
    <property type="entry name" value="RCK_N"/>
    <property type="match status" value="2"/>
</dbReference>
<dbReference type="NCBIfam" id="NF007032">
    <property type="entry name" value="PRK09496.1-4"/>
    <property type="match status" value="1"/>
</dbReference>
<dbReference type="PRINTS" id="PR00335">
    <property type="entry name" value="KUPTAKETRKA"/>
</dbReference>
<proteinExistence type="predicted"/>
<dbReference type="PANTHER" id="PTHR43833">
    <property type="entry name" value="POTASSIUM CHANNEL PROTEIN 2-RELATED-RELATED"/>
    <property type="match status" value="1"/>
</dbReference>
<dbReference type="Gene3D" id="3.40.50.720">
    <property type="entry name" value="NAD(P)-binding Rossmann-like Domain"/>
    <property type="match status" value="2"/>
</dbReference>
<dbReference type="NCBIfam" id="NF007031">
    <property type="entry name" value="PRK09496.1-2"/>
    <property type="match status" value="1"/>
</dbReference>
<dbReference type="InterPro" id="IPR036291">
    <property type="entry name" value="NAD(P)-bd_dom_sf"/>
</dbReference>
<evidence type="ECO:0000256" key="3">
    <source>
        <dbReference type="ARBA" id="ARBA00022538"/>
    </source>
</evidence>
<reference evidence="9 10" key="1">
    <citation type="submission" date="2016-12" db="EMBL/GenBank/DDBJ databases">
        <title>Isolation and genomic insights into novel planktonic Zetaproteobacteria from stratified waters of the Chesapeake Bay.</title>
        <authorList>
            <person name="McAllister S.M."/>
            <person name="Kato S."/>
            <person name="Chan C.S."/>
            <person name="Chiu B.K."/>
            <person name="Field E.K."/>
        </authorList>
    </citation>
    <scope>NUCLEOTIDE SEQUENCE [LARGE SCALE GENOMIC DNA]</scope>
    <source>
        <strain evidence="9 10">CP-5</strain>
    </source>
</reference>
<dbReference type="Proteomes" id="UP000231701">
    <property type="component" value="Chromosome"/>
</dbReference>
<keyword evidence="2" id="KW-0813">Transport</keyword>
<protein>
    <recommendedName>
        <fullName evidence="1">Trk system potassium uptake protein TrkA</fullName>
    </recommendedName>
</protein>
<dbReference type="InterPro" id="IPR006036">
    <property type="entry name" value="K_uptake_TrkA"/>
</dbReference>
<evidence type="ECO:0000256" key="2">
    <source>
        <dbReference type="ARBA" id="ARBA00022448"/>
    </source>
</evidence>
<keyword evidence="3" id="KW-0633">Potassium transport</keyword>
<dbReference type="PROSITE" id="PS51202">
    <property type="entry name" value="RCK_C"/>
    <property type="match status" value="2"/>
</dbReference>
<dbReference type="Gene3D" id="3.30.70.1450">
    <property type="entry name" value="Regulator of K+ conductance, C-terminal domain"/>
    <property type="match status" value="2"/>
</dbReference>
<evidence type="ECO:0000256" key="1">
    <source>
        <dbReference type="ARBA" id="ARBA00017378"/>
    </source>
</evidence>
<feature type="domain" description="RCK N-terminal" evidence="7">
    <location>
        <begin position="234"/>
        <end position="353"/>
    </location>
</feature>
<feature type="domain" description="RCK C-terminal" evidence="8">
    <location>
        <begin position="371"/>
        <end position="452"/>
    </location>
</feature>
<evidence type="ECO:0000259" key="7">
    <source>
        <dbReference type="PROSITE" id="PS51201"/>
    </source>
</evidence>
<dbReference type="Pfam" id="PF02254">
    <property type="entry name" value="TrkA_N"/>
    <property type="match status" value="2"/>
</dbReference>
<dbReference type="KEGG" id="maes:Ga0123461_0637"/>
<dbReference type="InterPro" id="IPR003148">
    <property type="entry name" value="RCK_N"/>
</dbReference>
<dbReference type="PANTHER" id="PTHR43833:SF5">
    <property type="entry name" value="TRK SYSTEM POTASSIUM UPTAKE PROTEIN TRKA"/>
    <property type="match status" value="1"/>
</dbReference>
<keyword evidence="4" id="KW-0630">Potassium</keyword>
<dbReference type="Pfam" id="PF02080">
    <property type="entry name" value="TrkA_C"/>
    <property type="match status" value="2"/>
</dbReference>
<dbReference type="GO" id="GO:0015079">
    <property type="term" value="F:potassium ion transmembrane transporter activity"/>
    <property type="evidence" value="ECO:0007669"/>
    <property type="project" value="InterPro"/>
</dbReference>
<dbReference type="SUPFAM" id="SSF116726">
    <property type="entry name" value="TrkA C-terminal domain-like"/>
    <property type="match status" value="2"/>
</dbReference>
<dbReference type="InterPro" id="IPR036721">
    <property type="entry name" value="RCK_C_sf"/>
</dbReference>
<evidence type="ECO:0000256" key="4">
    <source>
        <dbReference type="ARBA" id="ARBA00022958"/>
    </source>
</evidence>
<dbReference type="InterPro" id="IPR006037">
    <property type="entry name" value="RCK_C"/>
</dbReference>
<evidence type="ECO:0000256" key="6">
    <source>
        <dbReference type="ARBA" id="ARBA00023065"/>
    </source>
</evidence>
<dbReference type="OrthoDB" id="9775180at2"/>
<evidence type="ECO:0000313" key="10">
    <source>
        <dbReference type="Proteomes" id="UP000231701"/>
    </source>
</evidence>
<organism evidence="9 10">
    <name type="scientific">Mariprofundus aestuarium</name>
    <dbReference type="NCBI Taxonomy" id="1921086"/>
    <lineage>
        <taxon>Bacteria</taxon>
        <taxon>Pseudomonadati</taxon>
        <taxon>Pseudomonadota</taxon>
        <taxon>Candidatius Mariprofundia</taxon>
        <taxon>Mariprofundales</taxon>
        <taxon>Mariprofundaceae</taxon>
        <taxon>Mariprofundus</taxon>
    </lineage>
</organism>
<evidence type="ECO:0000256" key="5">
    <source>
        <dbReference type="ARBA" id="ARBA00023027"/>
    </source>
</evidence>
<dbReference type="GO" id="GO:0005886">
    <property type="term" value="C:plasma membrane"/>
    <property type="evidence" value="ECO:0007669"/>
    <property type="project" value="InterPro"/>
</dbReference>
<feature type="domain" description="RCK C-terminal" evidence="8">
    <location>
        <begin position="143"/>
        <end position="227"/>
    </location>
</feature>
<keyword evidence="6" id="KW-0406">Ion transport</keyword>
<evidence type="ECO:0000259" key="8">
    <source>
        <dbReference type="PROSITE" id="PS51202"/>
    </source>
</evidence>
<evidence type="ECO:0000313" key="9">
    <source>
        <dbReference type="EMBL" id="ATX79063.1"/>
    </source>
</evidence>